<comment type="subcellular location">
    <subcellularLocation>
        <location evidence="2">Cytoplasm</location>
    </subcellularLocation>
    <subcellularLocation>
        <location evidence="1">Nucleus</location>
    </subcellularLocation>
</comment>
<evidence type="ECO:0000256" key="5">
    <source>
        <dbReference type="SAM" id="MobiDB-lite"/>
    </source>
</evidence>
<dbReference type="InterPro" id="IPR011993">
    <property type="entry name" value="PH-like_dom_sf"/>
</dbReference>
<keyword evidence="7" id="KW-1185">Reference proteome</keyword>
<dbReference type="GO" id="GO:0034715">
    <property type="term" value="C:pICln-Sm protein complex"/>
    <property type="evidence" value="ECO:0007669"/>
    <property type="project" value="TreeGrafter"/>
</dbReference>
<organism evidence="6 7">
    <name type="scientific">Coprinellus micaceus</name>
    <name type="common">Glistening ink-cap mushroom</name>
    <name type="synonym">Coprinus micaceus</name>
    <dbReference type="NCBI Taxonomy" id="71717"/>
    <lineage>
        <taxon>Eukaryota</taxon>
        <taxon>Fungi</taxon>
        <taxon>Dikarya</taxon>
        <taxon>Basidiomycota</taxon>
        <taxon>Agaricomycotina</taxon>
        <taxon>Agaricomycetes</taxon>
        <taxon>Agaricomycetidae</taxon>
        <taxon>Agaricales</taxon>
        <taxon>Agaricineae</taxon>
        <taxon>Psathyrellaceae</taxon>
        <taxon>Coprinellus</taxon>
    </lineage>
</organism>
<dbReference type="PANTHER" id="PTHR21399">
    <property type="entry name" value="CHLORIDE CONDUCTANCE REGULATORY PROTEIN ICLN"/>
    <property type="match status" value="1"/>
</dbReference>
<sequence>MPAITLVVAIPPFVSQEEYNTLIASTPNSFNDLPAVLKHKEDDVSVKIDPSLEGFSEEDAAKGTLYVLTSYLIFASTTGRNFQIEYPSITLHAIQRTDRSSIYCQLDEIEEPPASASNGETLNGGGDTEEGDDAEEQGYAEMRELNITPSSVGTLDTIFEALSYCASLHPDKFDDEEGMDDGVMMADDNSPFEFFTGDGDEELSEVGKAALAHLESIVYDPFHPKEEEDAAANEEETSAKPKQ</sequence>
<dbReference type="InterPro" id="IPR039924">
    <property type="entry name" value="ICln/Lot5/Saf5"/>
</dbReference>
<dbReference type="STRING" id="71717.A0A4Y7TKN0"/>
<dbReference type="GO" id="GO:0005829">
    <property type="term" value="C:cytosol"/>
    <property type="evidence" value="ECO:0007669"/>
    <property type="project" value="TreeGrafter"/>
</dbReference>
<evidence type="ECO:0000256" key="1">
    <source>
        <dbReference type="ARBA" id="ARBA00004123"/>
    </source>
</evidence>
<protein>
    <recommendedName>
        <fullName evidence="8">Regulator of volume decrease after cellular swelling-domain-containing protein</fullName>
    </recommendedName>
</protein>
<dbReference type="Pfam" id="PF03517">
    <property type="entry name" value="Voldacs"/>
    <property type="match status" value="1"/>
</dbReference>
<evidence type="ECO:0008006" key="8">
    <source>
        <dbReference type="Google" id="ProtNLM"/>
    </source>
</evidence>
<dbReference type="GO" id="GO:0045292">
    <property type="term" value="P:mRNA cis splicing, via spliceosome"/>
    <property type="evidence" value="ECO:0007669"/>
    <property type="project" value="TreeGrafter"/>
</dbReference>
<feature type="compositionally biased region" description="Acidic residues" evidence="5">
    <location>
        <begin position="227"/>
        <end position="236"/>
    </location>
</feature>
<feature type="region of interest" description="Disordered" evidence="5">
    <location>
        <begin position="221"/>
        <end position="243"/>
    </location>
</feature>
<keyword evidence="4" id="KW-0539">Nucleus</keyword>
<evidence type="ECO:0000256" key="2">
    <source>
        <dbReference type="ARBA" id="ARBA00004496"/>
    </source>
</evidence>
<dbReference type="Proteomes" id="UP000298030">
    <property type="component" value="Unassembled WGS sequence"/>
</dbReference>
<proteinExistence type="predicted"/>
<dbReference type="Gene3D" id="2.30.29.30">
    <property type="entry name" value="Pleckstrin-homology domain (PH domain)/Phosphotyrosine-binding domain (PTB)"/>
    <property type="match status" value="1"/>
</dbReference>
<feature type="region of interest" description="Disordered" evidence="5">
    <location>
        <begin position="109"/>
        <end position="133"/>
    </location>
</feature>
<accession>A0A4Y7TKN0</accession>
<evidence type="ECO:0000313" key="7">
    <source>
        <dbReference type="Proteomes" id="UP000298030"/>
    </source>
</evidence>
<comment type="caution">
    <text evidence="6">The sequence shown here is derived from an EMBL/GenBank/DDBJ whole genome shotgun (WGS) entry which is preliminary data.</text>
</comment>
<dbReference type="PANTHER" id="PTHR21399:SF0">
    <property type="entry name" value="METHYLOSOME SUBUNIT PICLN"/>
    <property type="match status" value="1"/>
</dbReference>
<dbReference type="AlphaFoldDB" id="A0A4Y7TKN0"/>
<reference evidence="6 7" key="1">
    <citation type="journal article" date="2019" name="Nat. Ecol. Evol.">
        <title>Megaphylogeny resolves global patterns of mushroom evolution.</title>
        <authorList>
            <person name="Varga T."/>
            <person name="Krizsan K."/>
            <person name="Foldi C."/>
            <person name="Dima B."/>
            <person name="Sanchez-Garcia M."/>
            <person name="Sanchez-Ramirez S."/>
            <person name="Szollosi G.J."/>
            <person name="Szarkandi J.G."/>
            <person name="Papp V."/>
            <person name="Albert L."/>
            <person name="Andreopoulos W."/>
            <person name="Angelini C."/>
            <person name="Antonin V."/>
            <person name="Barry K.W."/>
            <person name="Bougher N.L."/>
            <person name="Buchanan P."/>
            <person name="Buyck B."/>
            <person name="Bense V."/>
            <person name="Catcheside P."/>
            <person name="Chovatia M."/>
            <person name="Cooper J."/>
            <person name="Damon W."/>
            <person name="Desjardin D."/>
            <person name="Finy P."/>
            <person name="Geml J."/>
            <person name="Haridas S."/>
            <person name="Hughes K."/>
            <person name="Justo A."/>
            <person name="Karasinski D."/>
            <person name="Kautmanova I."/>
            <person name="Kiss B."/>
            <person name="Kocsube S."/>
            <person name="Kotiranta H."/>
            <person name="LaButti K.M."/>
            <person name="Lechner B.E."/>
            <person name="Liimatainen K."/>
            <person name="Lipzen A."/>
            <person name="Lukacs Z."/>
            <person name="Mihaltcheva S."/>
            <person name="Morgado L.N."/>
            <person name="Niskanen T."/>
            <person name="Noordeloos M.E."/>
            <person name="Ohm R.A."/>
            <person name="Ortiz-Santana B."/>
            <person name="Ovrebo C."/>
            <person name="Racz N."/>
            <person name="Riley R."/>
            <person name="Savchenko A."/>
            <person name="Shiryaev A."/>
            <person name="Soop K."/>
            <person name="Spirin V."/>
            <person name="Szebenyi C."/>
            <person name="Tomsovsky M."/>
            <person name="Tulloss R.E."/>
            <person name="Uehling J."/>
            <person name="Grigoriev I.V."/>
            <person name="Vagvolgyi C."/>
            <person name="Papp T."/>
            <person name="Martin F.M."/>
            <person name="Miettinen O."/>
            <person name="Hibbett D.S."/>
            <person name="Nagy L.G."/>
        </authorList>
    </citation>
    <scope>NUCLEOTIDE SEQUENCE [LARGE SCALE GENOMIC DNA]</scope>
    <source>
        <strain evidence="6 7">FP101781</strain>
    </source>
</reference>
<keyword evidence="3" id="KW-0963">Cytoplasm</keyword>
<evidence type="ECO:0000313" key="6">
    <source>
        <dbReference type="EMBL" id="TEB34720.1"/>
    </source>
</evidence>
<gene>
    <name evidence="6" type="ORF">FA13DRAFT_1763140</name>
</gene>
<evidence type="ECO:0000256" key="3">
    <source>
        <dbReference type="ARBA" id="ARBA00022490"/>
    </source>
</evidence>
<dbReference type="OrthoDB" id="19714at2759"/>
<dbReference type="GO" id="GO:0000387">
    <property type="term" value="P:spliceosomal snRNP assembly"/>
    <property type="evidence" value="ECO:0007669"/>
    <property type="project" value="TreeGrafter"/>
</dbReference>
<dbReference type="EMBL" id="QPFP01000009">
    <property type="protein sequence ID" value="TEB34720.1"/>
    <property type="molecule type" value="Genomic_DNA"/>
</dbReference>
<name>A0A4Y7TKN0_COPMI</name>
<dbReference type="GO" id="GO:0005681">
    <property type="term" value="C:spliceosomal complex"/>
    <property type="evidence" value="ECO:0007669"/>
    <property type="project" value="TreeGrafter"/>
</dbReference>
<evidence type="ECO:0000256" key="4">
    <source>
        <dbReference type="ARBA" id="ARBA00023242"/>
    </source>
</evidence>